<gene>
    <name evidence="1" type="ordered locus">BATR1942_11515</name>
</gene>
<dbReference type="Pfam" id="PF17449">
    <property type="entry name" value="YrzK"/>
    <property type="match status" value="1"/>
</dbReference>
<reference evidence="1 2" key="1">
    <citation type="journal article" date="2011" name="Front. Microbiol.">
        <title>Genomic signatures of strain selection and enhancement in Bacillus atrophaeus var. globigii, a historical biowarfare simulant.</title>
        <authorList>
            <person name="Gibbons H.S."/>
            <person name="Broomall S.M."/>
            <person name="McNew L.A."/>
            <person name="Daligault H."/>
            <person name="Chapman C."/>
            <person name="Bruce D."/>
            <person name="Karavis M."/>
            <person name="Krepps M."/>
            <person name="McGregor P.A."/>
            <person name="Hong C."/>
            <person name="Park K.H."/>
            <person name="Akmal A."/>
            <person name="Feldman A."/>
            <person name="Lin J.S."/>
            <person name="Chang W.E."/>
            <person name="Higgs B.W."/>
            <person name="Demirev P."/>
            <person name="Lindquist J."/>
            <person name="Liem A."/>
            <person name="Fochler E."/>
            <person name="Read T.D."/>
            <person name="Tapia R."/>
            <person name="Johnson S."/>
            <person name="Bishop-Lilly K.A."/>
            <person name="Detter C."/>
            <person name="Han C."/>
            <person name="Sozhamannan S."/>
            <person name="Rosenzweig C.N."/>
            <person name="Skowronski E.W."/>
        </authorList>
    </citation>
    <scope>NUCLEOTIDE SEQUENCE [LARGE SCALE GENOMIC DNA]</scope>
    <source>
        <strain evidence="1 2">1942</strain>
    </source>
</reference>
<sequence>MKYHPKLGRALHDKEANTHFSDHVDSETIGYLEETSSELGLASKEAVRRKNTRNKA</sequence>
<accession>A0ABN3ZC38</accession>
<dbReference type="RefSeq" id="WP_003325301.1">
    <property type="nucleotide sequence ID" value="NC_014639.1"/>
</dbReference>
<dbReference type="Proteomes" id="UP000006867">
    <property type="component" value="Chromosome"/>
</dbReference>
<dbReference type="InterPro" id="IPR035378">
    <property type="entry name" value="YrzK-like"/>
</dbReference>
<dbReference type="EMBL" id="CP002207">
    <property type="protein sequence ID" value="ADP33234.1"/>
    <property type="molecule type" value="Genomic_DNA"/>
</dbReference>
<keyword evidence="2" id="KW-1185">Reference proteome</keyword>
<evidence type="ECO:0000313" key="1">
    <source>
        <dbReference type="EMBL" id="ADP33234.1"/>
    </source>
</evidence>
<protein>
    <recommendedName>
        <fullName evidence="3">YrzK family protein</fullName>
    </recommendedName>
</protein>
<proteinExistence type="predicted"/>
<dbReference type="GeneID" id="92917902"/>
<name>A0ABN3ZC38_BACA1</name>
<evidence type="ECO:0008006" key="3">
    <source>
        <dbReference type="Google" id="ProtNLM"/>
    </source>
</evidence>
<evidence type="ECO:0000313" key="2">
    <source>
        <dbReference type="Proteomes" id="UP000006867"/>
    </source>
</evidence>
<organism evidence="1 2">
    <name type="scientific">Bacillus atrophaeus (strain 1942)</name>
    <dbReference type="NCBI Taxonomy" id="720555"/>
    <lineage>
        <taxon>Bacteria</taxon>
        <taxon>Bacillati</taxon>
        <taxon>Bacillota</taxon>
        <taxon>Bacilli</taxon>
        <taxon>Bacillales</taxon>
        <taxon>Bacillaceae</taxon>
        <taxon>Bacillus</taxon>
    </lineage>
</organism>